<evidence type="ECO:0008006" key="3">
    <source>
        <dbReference type="Google" id="ProtNLM"/>
    </source>
</evidence>
<evidence type="ECO:0000313" key="1">
    <source>
        <dbReference type="EMBL" id="WOX06863.1"/>
    </source>
</evidence>
<name>A0AAU0N4K4_9GAMM</name>
<evidence type="ECO:0000313" key="2">
    <source>
        <dbReference type="Proteomes" id="UP001302477"/>
    </source>
</evidence>
<organism evidence="1 2">
    <name type="scientific">Microbulbifer pacificus</name>
    <dbReference type="NCBI Taxonomy" id="407164"/>
    <lineage>
        <taxon>Bacteria</taxon>
        <taxon>Pseudomonadati</taxon>
        <taxon>Pseudomonadota</taxon>
        <taxon>Gammaproteobacteria</taxon>
        <taxon>Cellvibrionales</taxon>
        <taxon>Microbulbiferaceae</taxon>
        <taxon>Microbulbifer</taxon>
    </lineage>
</organism>
<dbReference type="RefSeq" id="WP_318955298.1">
    <property type="nucleotide sequence ID" value="NZ_CP137555.1"/>
</dbReference>
<dbReference type="KEGG" id="mpaf:R5R33_06950"/>
<dbReference type="AlphaFoldDB" id="A0AAU0N4K4"/>
<dbReference type="Proteomes" id="UP001302477">
    <property type="component" value="Chromosome"/>
</dbReference>
<proteinExistence type="predicted"/>
<gene>
    <name evidence="1" type="ORF">R5R33_06950</name>
</gene>
<keyword evidence="2" id="KW-1185">Reference proteome</keyword>
<protein>
    <recommendedName>
        <fullName evidence="3">Copper resistance protein B</fullName>
    </recommendedName>
</protein>
<dbReference type="EMBL" id="CP137555">
    <property type="protein sequence ID" value="WOX06863.1"/>
    <property type="molecule type" value="Genomic_DNA"/>
</dbReference>
<reference evidence="1 2" key="1">
    <citation type="submission" date="2023-10" db="EMBL/GenBank/DDBJ databases">
        <title>Description of Microbulbifer bruguierae sp. nov., isolated from the sediments of mangrove plant Bruguiera sexangula and comparative genomic analyses of the genus Microbulbifer.</title>
        <authorList>
            <person name="Long M."/>
        </authorList>
    </citation>
    <scope>NUCLEOTIDE SEQUENCE [LARGE SCALE GENOMIC DNA]</scope>
    <source>
        <strain evidence="1 2">SPO729</strain>
    </source>
</reference>
<accession>A0AAU0N4K4</accession>
<sequence>MAALLPSLPALADGKLVDKVYDPYVEYQETEIEWRAVRTRDTDEEELNGLWQHHFSVGYGFSEHWFGEIYAIGEKRPGEGFDIEAAELEAKWQLSEQGEYSADWGMLFELERKYEENQWEAAATVLVAKEWGRWTGTGNFALIYEWGREEDEFETEFRGQIRYRYTEKFEPAVELYAAEDLLGIGPVALGAWRLGEGRQFRWEAGLIFGITDESPDQSLRLLWEYEFF</sequence>